<feature type="compositionally biased region" description="Basic and acidic residues" evidence="1">
    <location>
        <begin position="1"/>
        <end position="11"/>
    </location>
</feature>
<feature type="compositionally biased region" description="Polar residues" evidence="1">
    <location>
        <begin position="165"/>
        <end position="174"/>
    </location>
</feature>
<feature type="compositionally biased region" description="Low complexity" evidence="1">
    <location>
        <begin position="89"/>
        <end position="98"/>
    </location>
</feature>
<sequence length="212" mass="22277">MRRLGDEDGAQRPRSPPLPPPRELAEQHAEVLAFMRRRQAEHAEAQRRCVPAGEAAALRRQAAERVAARQRNRQVDRRSMHQQQQAPPRAVAGVAADRNGADGAGSAGAHAPGSGALPALMLGARMLQGLNQRRRSRMGTLSAAAVPERELGAGGGVLSGGQQARTAGTQTSLAASPAGSQGGHMRAMMAQVLSLSDRVASLTAECSLRVRP</sequence>
<feature type="region of interest" description="Disordered" evidence="1">
    <location>
        <begin position="60"/>
        <end position="112"/>
    </location>
</feature>
<dbReference type="Proteomes" id="UP001445335">
    <property type="component" value="Unassembled WGS sequence"/>
</dbReference>
<accession>A0AAW1SJK6</accession>
<dbReference type="EMBL" id="JALJOU010000002">
    <property type="protein sequence ID" value="KAK9845876.1"/>
    <property type="molecule type" value="Genomic_DNA"/>
</dbReference>
<comment type="caution">
    <text evidence="2">The sequence shown here is derived from an EMBL/GenBank/DDBJ whole genome shotgun (WGS) entry which is preliminary data.</text>
</comment>
<evidence type="ECO:0000313" key="3">
    <source>
        <dbReference type="Proteomes" id="UP001445335"/>
    </source>
</evidence>
<proteinExistence type="predicted"/>
<evidence type="ECO:0000313" key="2">
    <source>
        <dbReference type="EMBL" id="KAK9845876.1"/>
    </source>
</evidence>
<organism evidence="2 3">
    <name type="scientific">Elliptochloris bilobata</name>
    <dbReference type="NCBI Taxonomy" id="381761"/>
    <lineage>
        <taxon>Eukaryota</taxon>
        <taxon>Viridiplantae</taxon>
        <taxon>Chlorophyta</taxon>
        <taxon>core chlorophytes</taxon>
        <taxon>Trebouxiophyceae</taxon>
        <taxon>Trebouxiophyceae incertae sedis</taxon>
        <taxon>Elliptochloris clade</taxon>
        <taxon>Elliptochloris</taxon>
    </lineage>
</organism>
<keyword evidence="3" id="KW-1185">Reference proteome</keyword>
<gene>
    <name evidence="2" type="ORF">WJX81_004854</name>
</gene>
<protein>
    <submittedName>
        <fullName evidence="2">Uncharacterized protein</fullName>
    </submittedName>
</protein>
<evidence type="ECO:0000256" key="1">
    <source>
        <dbReference type="SAM" id="MobiDB-lite"/>
    </source>
</evidence>
<name>A0AAW1SJK6_9CHLO</name>
<feature type="region of interest" description="Disordered" evidence="1">
    <location>
        <begin position="154"/>
        <end position="182"/>
    </location>
</feature>
<dbReference type="AlphaFoldDB" id="A0AAW1SJK6"/>
<feature type="compositionally biased region" description="Basic and acidic residues" evidence="1">
    <location>
        <begin position="61"/>
        <end position="79"/>
    </location>
</feature>
<feature type="region of interest" description="Disordered" evidence="1">
    <location>
        <begin position="1"/>
        <end position="27"/>
    </location>
</feature>
<reference evidence="2 3" key="1">
    <citation type="journal article" date="2024" name="Nat. Commun.">
        <title>Phylogenomics reveals the evolutionary origins of lichenization in chlorophyte algae.</title>
        <authorList>
            <person name="Puginier C."/>
            <person name="Libourel C."/>
            <person name="Otte J."/>
            <person name="Skaloud P."/>
            <person name="Haon M."/>
            <person name="Grisel S."/>
            <person name="Petersen M."/>
            <person name="Berrin J.G."/>
            <person name="Delaux P.M."/>
            <person name="Dal Grande F."/>
            <person name="Keller J."/>
        </authorList>
    </citation>
    <scope>NUCLEOTIDE SEQUENCE [LARGE SCALE GENOMIC DNA]</scope>
    <source>
        <strain evidence="2 3">SAG 245.80</strain>
    </source>
</reference>